<evidence type="ECO:0000259" key="3">
    <source>
        <dbReference type="Pfam" id="PF08281"/>
    </source>
</evidence>
<evidence type="ECO:0000259" key="2">
    <source>
        <dbReference type="Pfam" id="PF04542"/>
    </source>
</evidence>
<dbReference type="GO" id="GO:0003677">
    <property type="term" value="F:DNA binding"/>
    <property type="evidence" value="ECO:0007669"/>
    <property type="project" value="InterPro"/>
</dbReference>
<dbReference type="InterPro" id="IPR013325">
    <property type="entry name" value="RNA_pol_sigma_r2"/>
</dbReference>
<dbReference type="EMBL" id="FWXT01000004">
    <property type="protein sequence ID" value="SMD01739.1"/>
    <property type="molecule type" value="Genomic_DNA"/>
</dbReference>
<dbReference type="RefSeq" id="WP_084240929.1">
    <property type="nucleotide sequence ID" value="NZ_FWXT01000004.1"/>
</dbReference>
<dbReference type="Gene3D" id="3.10.450.50">
    <property type="match status" value="1"/>
</dbReference>
<comment type="subunit">
    <text evidence="1">Interacts transiently with the RNA polymerase catalytic core formed by RpoA, RpoB, RpoC and RpoZ (2 alpha, 1 beta, 1 beta' and 1 omega subunit) to form the RNA polymerase holoenzyme that can initiate transcription.</text>
</comment>
<dbReference type="InterPro" id="IPR013249">
    <property type="entry name" value="RNA_pol_sigma70_r4_t2"/>
</dbReference>
<accession>A0A1W2DWA9</accession>
<dbReference type="InterPro" id="IPR014284">
    <property type="entry name" value="RNA_pol_sigma-70_dom"/>
</dbReference>
<proteinExistence type="predicted"/>
<organism evidence="4 5">
    <name type="scientific">Pedobacter africanus</name>
    <dbReference type="NCBI Taxonomy" id="151894"/>
    <lineage>
        <taxon>Bacteria</taxon>
        <taxon>Pseudomonadati</taxon>
        <taxon>Bacteroidota</taxon>
        <taxon>Sphingobacteriia</taxon>
        <taxon>Sphingobacteriales</taxon>
        <taxon>Sphingobacteriaceae</taxon>
        <taxon>Pedobacter</taxon>
    </lineage>
</organism>
<evidence type="ECO:0000313" key="4">
    <source>
        <dbReference type="EMBL" id="SMD01739.1"/>
    </source>
</evidence>
<dbReference type="Gene3D" id="1.10.1740.10">
    <property type="match status" value="1"/>
</dbReference>
<feature type="domain" description="RNA polymerase sigma-70 region 2" evidence="2">
    <location>
        <begin position="5"/>
        <end position="70"/>
    </location>
</feature>
<dbReference type="Pfam" id="PF08281">
    <property type="entry name" value="Sigma70_r4_2"/>
    <property type="match status" value="1"/>
</dbReference>
<keyword evidence="5" id="KW-1185">Reference proteome</keyword>
<evidence type="ECO:0000256" key="1">
    <source>
        <dbReference type="ARBA" id="ARBA00011344"/>
    </source>
</evidence>
<dbReference type="GO" id="GO:0006352">
    <property type="term" value="P:DNA-templated transcription initiation"/>
    <property type="evidence" value="ECO:0007669"/>
    <property type="project" value="InterPro"/>
</dbReference>
<dbReference type="InterPro" id="IPR052704">
    <property type="entry name" value="ECF_Sigma-70_Domain"/>
</dbReference>
<dbReference type="InterPro" id="IPR032710">
    <property type="entry name" value="NTF2-like_dom_sf"/>
</dbReference>
<evidence type="ECO:0000313" key="5">
    <source>
        <dbReference type="Proteomes" id="UP000192756"/>
    </source>
</evidence>
<dbReference type="Gene3D" id="1.10.10.10">
    <property type="entry name" value="Winged helix-like DNA-binding domain superfamily/Winged helix DNA-binding domain"/>
    <property type="match status" value="1"/>
</dbReference>
<dbReference type="PANTHER" id="PTHR30173:SF36">
    <property type="entry name" value="ECF RNA POLYMERASE SIGMA FACTOR SIGJ"/>
    <property type="match status" value="1"/>
</dbReference>
<name>A0A1W2DWA9_9SPHI</name>
<dbReference type="SUPFAM" id="SSF54427">
    <property type="entry name" value="NTF2-like"/>
    <property type="match status" value="1"/>
</dbReference>
<reference evidence="5" key="1">
    <citation type="submission" date="2017-04" db="EMBL/GenBank/DDBJ databases">
        <authorList>
            <person name="Varghese N."/>
            <person name="Submissions S."/>
        </authorList>
    </citation>
    <scope>NUCLEOTIDE SEQUENCE [LARGE SCALE GENOMIC DNA]</scope>
    <source>
        <strain evidence="5">DSM 12126</strain>
    </source>
</reference>
<dbReference type="SUPFAM" id="SSF88659">
    <property type="entry name" value="Sigma3 and sigma4 domains of RNA polymerase sigma factors"/>
    <property type="match status" value="1"/>
</dbReference>
<protein>
    <submittedName>
        <fullName evidence="4">RNA polymerase sigma-70 factor, ECF subfamily</fullName>
    </submittedName>
</protein>
<dbReference type="Pfam" id="PF04542">
    <property type="entry name" value="Sigma70_r2"/>
    <property type="match status" value="1"/>
</dbReference>
<dbReference type="SUPFAM" id="SSF88946">
    <property type="entry name" value="Sigma2 domain of RNA polymerase sigma factors"/>
    <property type="match status" value="1"/>
</dbReference>
<dbReference type="InterPro" id="IPR013324">
    <property type="entry name" value="RNA_pol_sigma_r3/r4-like"/>
</dbReference>
<dbReference type="NCBIfam" id="TIGR02937">
    <property type="entry name" value="sigma70-ECF"/>
    <property type="match status" value="1"/>
</dbReference>
<dbReference type="Proteomes" id="UP000192756">
    <property type="component" value="Unassembled WGS sequence"/>
</dbReference>
<dbReference type="GO" id="GO:0016987">
    <property type="term" value="F:sigma factor activity"/>
    <property type="evidence" value="ECO:0007669"/>
    <property type="project" value="InterPro"/>
</dbReference>
<gene>
    <name evidence="4" type="ORF">SAMN04488524_4152</name>
</gene>
<feature type="domain" description="RNA polymerase sigma factor 70 region 4 type 2" evidence="3">
    <location>
        <begin position="103"/>
        <end position="152"/>
    </location>
</feature>
<dbReference type="PANTHER" id="PTHR30173">
    <property type="entry name" value="SIGMA 19 FACTOR"/>
    <property type="match status" value="1"/>
</dbReference>
<dbReference type="InterPro" id="IPR007627">
    <property type="entry name" value="RNA_pol_sigma70_r2"/>
</dbReference>
<dbReference type="AlphaFoldDB" id="A0A1W2DWA9"/>
<sequence length="280" mass="31555">MIAELIADLTPTLKTYAYNICGSLADAEDVVQDVLLKFLHVDQQHVDNVKAYLIRMVINRAIDQKKKLQRLVLDYPGEWLPEPVAFEKADAGIKRKELLSYSLMVLLEKLNPRQRAVFILKEAFDYEHAEIAKVLDIKPDLSRQLLTRAKKNIGTPGLDSGNMVPQAFLNKYLHVLQSGSMEQLEALLNEDVVSVSDGGGKARAAVKPVYGKKSVAALLLGLYRKFREADMVQQGWANDQPALLYFSGEQLIKCVTFTFHEGRISQAYIIRNPDKLKNLK</sequence>
<dbReference type="STRING" id="151894.SAMN04488524_4152"/>
<dbReference type="InterPro" id="IPR036388">
    <property type="entry name" value="WH-like_DNA-bd_sf"/>
</dbReference>